<sequence length="501" mass="55658">MNKDFLIRNAQYYFDLLLAKKTYFLIPFLIILLCGMAVVLQLPRSYYSQAVLIVEGQQIPSTLVPATVTNERLQLIEQRVLARDSLLDLAQRQNLFPALAQTLSKSKFADLIRLAVTITSETPEGADPTSASSVVHVGFKYGDPKVAAAVTNDLIDMLMNETKRIRVSRATETAQFLTRETEDLETKLKQKEAYRDKFVEENKDVMPNRVPQLLIELQERERDLSGLETAITSQNEEVSLLQAQLRLGIENSADTTRRRAQLAQLQTQINEKLLIYSESHPQIRALKQKIDLLKSQAAAPPEAGAETANADPVDLPPELALVSQRVPIAKARQAALLQQRDQVRAKISAIKMDISRAPDIEAQMNAIDTERTGLQRSLDDMKSKLETARTGERLESGESAMQIEVIETPDVPLYPTQSRMKFMIVVLVLSLAAGMGTVLLADLLTPTIRGTFDLAEALGGQTLVVLPEWTPPDPSGSVRRGWLGSIRKFFSTPTVQSASRT</sequence>
<dbReference type="PANTHER" id="PTHR32309">
    <property type="entry name" value="TYROSINE-PROTEIN KINASE"/>
    <property type="match status" value="1"/>
</dbReference>
<keyword evidence="2" id="KW-1133">Transmembrane helix</keyword>
<proteinExistence type="predicted"/>
<feature type="transmembrane region" description="Helical" evidence="2">
    <location>
        <begin position="422"/>
        <end position="441"/>
    </location>
</feature>
<dbReference type="RefSeq" id="WP_153273649.1">
    <property type="nucleotide sequence ID" value="NZ_CP043499.1"/>
</dbReference>
<name>A0A5Q0CHJ4_9HYPH</name>
<evidence type="ECO:0000256" key="1">
    <source>
        <dbReference type="SAM" id="Coils"/>
    </source>
</evidence>
<dbReference type="PANTHER" id="PTHR32309:SF31">
    <property type="entry name" value="CAPSULAR EXOPOLYSACCHARIDE FAMILY"/>
    <property type="match status" value="1"/>
</dbReference>
<evidence type="ECO:0000313" key="4">
    <source>
        <dbReference type="Proteomes" id="UP000326881"/>
    </source>
</evidence>
<dbReference type="KEGG" id="rgr:FZ934_26095"/>
<organism evidence="3 4">
    <name type="scientific">Rhizobium grahamii</name>
    <dbReference type="NCBI Taxonomy" id="1120045"/>
    <lineage>
        <taxon>Bacteria</taxon>
        <taxon>Pseudomonadati</taxon>
        <taxon>Pseudomonadota</taxon>
        <taxon>Alphaproteobacteria</taxon>
        <taxon>Hyphomicrobiales</taxon>
        <taxon>Rhizobiaceae</taxon>
        <taxon>Rhizobium/Agrobacterium group</taxon>
        <taxon>Rhizobium</taxon>
    </lineage>
</organism>
<keyword evidence="2" id="KW-0472">Membrane</keyword>
<protein>
    <recommendedName>
        <fullName evidence="5">Lipopolysaccharide biosynthesis protein</fullName>
    </recommendedName>
</protein>
<keyword evidence="2" id="KW-0812">Transmembrane</keyword>
<evidence type="ECO:0008006" key="5">
    <source>
        <dbReference type="Google" id="ProtNLM"/>
    </source>
</evidence>
<feature type="coiled-coil region" evidence="1">
    <location>
        <begin position="167"/>
        <end position="237"/>
    </location>
</feature>
<dbReference type="InterPro" id="IPR050445">
    <property type="entry name" value="Bact_polysacc_biosynth/exp"/>
</dbReference>
<dbReference type="AlphaFoldDB" id="A0A5Q0CHJ4"/>
<evidence type="ECO:0000313" key="3">
    <source>
        <dbReference type="EMBL" id="QFY63699.1"/>
    </source>
</evidence>
<feature type="transmembrane region" description="Helical" evidence="2">
    <location>
        <begin position="22"/>
        <end position="40"/>
    </location>
</feature>
<reference evidence="3 4" key="1">
    <citation type="submission" date="2019-08" db="EMBL/GenBank/DDBJ databases">
        <title>Prosopis cineraria nodule microbiome.</title>
        <authorList>
            <person name="Ali R."/>
            <person name="Chaluvadi S.R."/>
            <person name="Wang X."/>
        </authorList>
    </citation>
    <scope>NUCLEOTIDE SEQUENCE [LARGE SCALE GENOMIC DNA]</scope>
    <source>
        <strain evidence="3 4">BG7</strain>
        <plasmid evidence="3 4">unnamed</plasmid>
    </source>
</reference>
<geneLocation type="plasmid" evidence="3 4">
    <name>unnamed</name>
</geneLocation>
<gene>
    <name evidence="3" type="ORF">FZ934_26095</name>
</gene>
<accession>A0A5Q0CHJ4</accession>
<dbReference type="EMBL" id="CP043499">
    <property type="protein sequence ID" value="QFY63699.1"/>
    <property type="molecule type" value="Genomic_DNA"/>
</dbReference>
<keyword evidence="4" id="KW-1185">Reference proteome</keyword>
<evidence type="ECO:0000256" key="2">
    <source>
        <dbReference type="SAM" id="Phobius"/>
    </source>
</evidence>
<keyword evidence="3" id="KW-0614">Plasmid</keyword>
<keyword evidence="1" id="KW-0175">Coiled coil</keyword>
<dbReference type="Proteomes" id="UP000326881">
    <property type="component" value="Plasmid unnamed"/>
</dbReference>
<dbReference type="OrthoDB" id="8114194at2"/>